<proteinExistence type="inferred from homology"/>
<dbReference type="InterPro" id="IPR020472">
    <property type="entry name" value="WD40_PAC1"/>
</dbReference>
<dbReference type="CDD" id="cd00200">
    <property type="entry name" value="WD40"/>
    <property type="match status" value="1"/>
</dbReference>
<name>A0AAW2Z7V2_9EUKA</name>
<evidence type="ECO:0000256" key="3">
    <source>
        <dbReference type="ARBA" id="ARBA00022664"/>
    </source>
</evidence>
<evidence type="ECO:0000313" key="10">
    <source>
        <dbReference type="EMBL" id="KAL0485292.1"/>
    </source>
</evidence>
<dbReference type="InterPro" id="IPR006595">
    <property type="entry name" value="CTLH_C"/>
</dbReference>
<keyword evidence="3" id="KW-0507">mRNA processing</keyword>
<evidence type="ECO:0000256" key="6">
    <source>
        <dbReference type="ARBA" id="ARBA00025801"/>
    </source>
</evidence>
<protein>
    <recommendedName>
        <fullName evidence="7">WD40 repeat-containing protein SMU1</fullName>
    </recommendedName>
</protein>
<dbReference type="InterPro" id="IPR001680">
    <property type="entry name" value="WD40_rpt"/>
</dbReference>
<keyword evidence="2 8" id="KW-0853">WD repeat</keyword>
<gene>
    <name evidence="10" type="ORF">AKO1_011705</name>
</gene>
<dbReference type="Gene3D" id="2.130.10.10">
    <property type="entry name" value="YVTN repeat-like/Quinoprotein amine dehydrogenase"/>
    <property type="match status" value="2"/>
</dbReference>
<keyword evidence="11" id="KW-1185">Reference proteome</keyword>
<reference evidence="10 11" key="1">
    <citation type="submission" date="2024-03" db="EMBL/GenBank/DDBJ databases">
        <title>The Acrasis kona genome and developmental transcriptomes reveal deep origins of eukaryotic multicellular pathways.</title>
        <authorList>
            <person name="Sheikh S."/>
            <person name="Fu C.-J."/>
            <person name="Brown M.W."/>
            <person name="Baldauf S.L."/>
        </authorList>
    </citation>
    <scope>NUCLEOTIDE SEQUENCE [LARGE SCALE GENOMIC DNA]</scope>
    <source>
        <strain evidence="10 11">ATCC MYA-3509</strain>
    </source>
</reference>
<feature type="repeat" description="WD" evidence="8">
    <location>
        <begin position="555"/>
        <end position="591"/>
    </location>
</feature>
<dbReference type="InterPro" id="IPR019775">
    <property type="entry name" value="WD40_repeat_CS"/>
</dbReference>
<dbReference type="GO" id="GO:0016607">
    <property type="term" value="C:nuclear speck"/>
    <property type="evidence" value="ECO:0007669"/>
    <property type="project" value="UniProtKB-SubCell"/>
</dbReference>
<dbReference type="EMBL" id="JAOPGA020001124">
    <property type="protein sequence ID" value="KAL0485292.1"/>
    <property type="molecule type" value="Genomic_DNA"/>
</dbReference>
<feature type="repeat" description="WD" evidence="8">
    <location>
        <begin position="425"/>
        <end position="466"/>
    </location>
</feature>
<evidence type="ECO:0000256" key="2">
    <source>
        <dbReference type="ARBA" id="ARBA00022574"/>
    </source>
</evidence>
<accession>A0AAW2Z7V2</accession>
<feature type="repeat" description="WD" evidence="8">
    <location>
        <begin position="334"/>
        <end position="366"/>
    </location>
</feature>
<dbReference type="PROSITE" id="PS00678">
    <property type="entry name" value="WD_REPEATS_1"/>
    <property type="match status" value="2"/>
</dbReference>
<feature type="repeat" description="WD" evidence="8">
    <location>
        <begin position="525"/>
        <end position="554"/>
    </location>
</feature>
<dbReference type="InterPro" id="IPR054080">
    <property type="entry name" value="TPR1-like_2nd"/>
</dbReference>
<dbReference type="InterPro" id="IPR045184">
    <property type="entry name" value="SMU1"/>
</dbReference>
<dbReference type="PROSITE" id="PS50082">
    <property type="entry name" value="WD_REPEATS_2"/>
    <property type="match status" value="6"/>
</dbReference>
<evidence type="ECO:0000313" key="11">
    <source>
        <dbReference type="Proteomes" id="UP001431209"/>
    </source>
</evidence>
<dbReference type="SUPFAM" id="SSF50978">
    <property type="entry name" value="WD40 repeat-like"/>
    <property type="match status" value="1"/>
</dbReference>
<evidence type="ECO:0000256" key="1">
    <source>
        <dbReference type="ARBA" id="ARBA00004324"/>
    </source>
</evidence>
<dbReference type="PROSITE" id="PS50897">
    <property type="entry name" value="CTLH"/>
    <property type="match status" value="1"/>
</dbReference>
<dbReference type="AlphaFoldDB" id="A0AAW2Z7V2"/>
<comment type="subcellular location">
    <subcellularLocation>
        <location evidence="1">Nucleus speckle</location>
    </subcellularLocation>
</comment>
<evidence type="ECO:0000259" key="9">
    <source>
        <dbReference type="PROSITE" id="PS50897"/>
    </source>
</evidence>
<sequence length="591" mass="66385">MKDDDFQSIQTAKGAVLDMSSDNIKHDVNLMIIQYLQNEGYNVSAMTLMDECKVKNKSQLMQSKLLKAMFDNILVGNWSELDRIMNTHRVTELDTLDATPSTPLQTLATSTPSYSPTNARSIDQFVDEPDEDAKQLDVEFLIKNNRRFLYEIYKQQYLEMIENSEYQRAFTFLTKRLKPLKKYADDQWKDLCELLTCKHVQESDAFRDWDGSAGTSREKLVEDLRTLIQFEASAMGDVAQVPPGRLLSLVQQAVKYQVHNGHNKPRVTQKITTLLCDYETTAIPDTTLRTFNAHSGNVKCVEFLGDDGLCSGGGDNEVRWWDLTRDDEERSVTMPGHKSRIWSLSGAKSGAFVASASADGTVKVWDATRIKDGLTMCNITLTTRSNCGDVYSTKVHPSEDHVVSAYYDTNIRLHDIRTGQCVTKFTGHTAPVCSVGMNPYGNLIFSGSKDHTIKIWDIVSGVCVKTISSHLGEVTCVDVNQSGTLLLSCSKDNSNRLWDMRRMSKPLRRFKGHQNTYTNLIRAHFASKNELILSGSEDGLIYAWDSETGSLIQELGGHEGTVYEAVWNPQKGLIASCSDDKTVRVFHQAEL</sequence>
<comment type="similarity">
    <text evidence="6">Belongs to the WD repeat SMU1 family.</text>
</comment>
<dbReference type="PRINTS" id="PR00320">
    <property type="entry name" value="GPROTEINBRPT"/>
</dbReference>
<evidence type="ECO:0000256" key="5">
    <source>
        <dbReference type="ARBA" id="ARBA00023187"/>
    </source>
</evidence>
<dbReference type="Pfam" id="PF00400">
    <property type="entry name" value="WD40"/>
    <property type="match status" value="7"/>
</dbReference>
<dbReference type="PROSITE" id="PS50294">
    <property type="entry name" value="WD_REPEATS_REGION"/>
    <property type="match status" value="4"/>
</dbReference>
<dbReference type="Pfam" id="PF21889">
    <property type="entry name" value="TPR1-like_2nd"/>
    <property type="match status" value="1"/>
</dbReference>
<organism evidence="10 11">
    <name type="scientific">Acrasis kona</name>
    <dbReference type="NCBI Taxonomy" id="1008807"/>
    <lineage>
        <taxon>Eukaryota</taxon>
        <taxon>Discoba</taxon>
        <taxon>Heterolobosea</taxon>
        <taxon>Tetramitia</taxon>
        <taxon>Eutetramitia</taxon>
        <taxon>Acrasidae</taxon>
        <taxon>Acrasis</taxon>
    </lineage>
</organism>
<evidence type="ECO:0000256" key="7">
    <source>
        <dbReference type="ARBA" id="ARBA00026184"/>
    </source>
</evidence>
<feature type="domain" description="CTLH" evidence="9">
    <location>
        <begin position="141"/>
        <end position="168"/>
    </location>
</feature>
<dbReference type="InterPro" id="IPR015943">
    <property type="entry name" value="WD40/YVTN_repeat-like_dom_sf"/>
</dbReference>
<evidence type="ECO:0000256" key="8">
    <source>
        <dbReference type="PROSITE-ProRule" id="PRU00221"/>
    </source>
</evidence>
<keyword evidence="5" id="KW-0508">mRNA splicing</keyword>
<feature type="repeat" description="WD" evidence="8">
    <location>
        <begin position="467"/>
        <end position="508"/>
    </location>
</feature>
<dbReference type="InterPro" id="IPR036322">
    <property type="entry name" value="WD40_repeat_dom_sf"/>
</dbReference>
<dbReference type="PANTHER" id="PTHR22848">
    <property type="entry name" value="WD40 REPEAT PROTEIN"/>
    <property type="match status" value="1"/>
</dbReference>
<dbReference type="Proteomes" id="UP001431209">
    <property type="component" value="Unassembled WGS sequence"/>
</dbReference>
<dbReference type="SMART" id="SM00667">
    <property type="entry name" value="LisH"/>
    <property type="match status" value="1"/>
</dbReference>
<dbReference type="PROSITE" id="PS50896">
    <property type="entry name" value="LISH"/>
    <property type="match status" value="1"/>
</dbReference>
<evidence type="ECO:0000256" key="4">
    <source>
        <dbReference type="ARBA" id="ARBA00022737"/>
    </source>
</evidence>
<feature type="repeat" description="WD" evidence="8">
    <location>
        <begin position="291"/>
        <end position="331"/>
    </location>
</feature>
<dbReference type="InterPro" id="IPR006594">
    <property type="entry name" value="LisH"/>
</dbReference>
<dbReference type="SMART" id="SM00320">
    <property type="entry name" value="WD40"/>
    <property type="match status" value="7"/>
</dbReference>
<dbReference type="GO" id="GO:0000398">
    <property type="term" value="P:mRNA splicing, via spliceosome"/>
    <property type="evidence" value="ECO:0007669"/>
    <property type="project" value="InterPro"/>
</dbReference>
<comment type="caution">
    <text evidence="10">The sequence shown here is derived from an EMBL/GenBank/DDBJ whole genome shotgun (WGS) entry which is preliminary data.</text>
</comment>
<keyword evidence="4" id="KW-0677">Repeat</keyword>